<feature type="compositionally biased region" description="Polar residues" evidence="5">
    <location>
        <begin position="47"/>
        <end position="59"/>
    </location>
</feature>
<evidence type="ECO:0000259" key="6">
    <source>
        <dbReference type="PROSITE" id="PS00486"/>
    </source>
</evidence>
<dbReference type="Pfam" id="PF05192">
    <property type="entry name" value="MutS_III"/>
    <property type="match status" value="1"/>
</dbReference>
<dbReference type="GO" id="GO:0030983">
    <property type="term" value="F:mismatched DNA binding"/>
    <property type="evidence" value="ECO:0007669"/>
    <property type="project" value="InterPro"/>
</dbReference>
<evidence type="ECO:0000256" key="4">
    <source>
        <dbReference type="PIRNR" id="PIRNR037677"/>
    </source>
</evidence>
<comment type="similarity">
    <text evidence="1 4">Belongs to the DNA mismatch repair MutS family.</text>
</comment>
<dbReference type="InterPro" id="IPR045076">
    <property type="entry name" value="MutS"/>
</dbReference>
<dbReference type="InterPro" id="IPR000432">
    <property type="entry name" value="DNA_mismatch_repair_MutS_C"/>
</dbReference>
<dbReference type="GO" id="GO:0006298">
    <property type="term" value="P:mismatch repair"/>
    <property type="evidence" value="ECO:0007669"/>
    <property type="project" value="InterPro"/>
</dbReference>
<feature type="domain" description="DNA mismatch repair proteins mutS family" evidence="6">
    <location>
        <begin position="959"/>
        <end position="975"/>
    </location>
</feature>
<dbReference type="PIRSF" id="PIRSF037677">
    <property type="entry name" value="DNA_mis_repair_Msh6"/>
    <property type="match status" value="1"/>
</dbReference>
<keyword evidence="4" id="KW-0234">DNA repair</keyword>
<keyword evidence="3 4" id="KW-0067">ATP-binding</keyword>
<evidence type="ECO:0000256" key="5">
    <source>
        <dbReference type="SAM" id="MobiDB-lite"/>
    </source>
</evidence>
<feature type="compositionally biased region" description="Basic and acidic residues" evidence="5">
    <location>
        <begin position="85"/>
        <end position="108"/>
    </location>
</feature>
<dbReference type="GO" id="GO:0032301">
    <property type="term" value="C:MutSalpha complex"/>
    <property type="evidence" value="ECO:0007669"/>
    <property type="project" value="TreeGrafter"/>
</dbReference>
<keyword evidence="8" id="KW-1185">Reference proteome</keyword>
<keyword evidence="4" id="KW-0227">DNA damage</keyword>
<dbReference type="InterPro" id="IPR007861">
    <property type="entry name" value="DNA_mismatch_repair_MutS_clamp"/>
</dbReference>
<dbReference type="GO" id="GO:0140664">
    <property type="term" value="F:ATP-dependent DNA damage sensor activity"/>
    <property type="evidence" value="ECO:0007669"/>
    <property type="project" value="InterPro"/>
</dbReference>
<dbReference type="Pfam" id="PF05190">
    <property type="entry name" value="MutS_IV"/>
    <property type="match status" value="1"/>
</dbReference>
<dbReference type="SMART" id="SM00533">
    <property type="entry name" value="MUTSd"/>
    <property type="match status" value="1"/>
</dbReference>
<feature type="region of interest" description="Disordered" evidence="5">
    <location>
        <begin position="1"/>
        <end position="108"/>
    </location>
</feature>
<gene>
    <name evidence="7" type="ORF">POCTA_138.1.T0990155</name>
</gene>
<keyword evidence="2 4" id="KW-0547">Nucleotide-binding</keyword>
<dbReference type="Pfam" id="PF01624">
    <property type="entry name" value="MutS_I"/>
    <property type="match status" value="1"/>
</dbReference>
<dbReference type="PROSITE" id="PS00486">
    <property type="entry name" value="DNA_MISMATCH_REPAIR_2"/>
    <property type="match status" value="1"/>
</dbReference>
<comment type="caution">
    <text evidence="7">The sequence shown here is derived from an EMBL/GenBank/DDBJ whole genome shotgun (WGS) entry which is preliminary data.</text>
</comment>
<dbReference type="OrthoDB" id="10252754at2759"/>
<dbReference type="OMA" id="IKNICHP"/>
<feature type="compositionally biased region" description="Basic and acidic residues" evidence="5">
    <location>
        <begin position="35"/>
        <end position="46"/>
    </location>
</feature>
<dbReference type="Proteomes" id="UP000683925">
    <property type="component" value="Unassembled WGS sequence"/>
</dbReference>
<dbReference type="InterPro" id="IPR017261">
    <property type="entry name" value="DNA_mismatch_repair_MutS/MSH"/>
</dbReference>
<evidence type="ECO:0000256" key="2">
    <source>
        <dbReference type="ARBA" id="ARBA00022741"/>
    </source>
</evidence>
<dbReference type="AlphaFoldDB" id="A0A8S1WRF8"/>
<evidence type="ECO:0000256" key="3">
    <source>
        <dbReference type="ARBA" id="ARBA00022840"/>
    </source>
</evidence>
<dbReference type="InterPro" id="IPR007696">
    <property type="entry name" value="DNA_mismatch_repair_MutS_core"/>
</dbReference>
<dbReference type="GO" id="GO:0005524">
    <property type="term" value="F:ATP binding"/>
    <property type="evidence" value="ECO:0007669"/>
    <property type="project" value="UniProtKB-KW"/>
</dbReference>
<evidence type="ECO:0000313" key="7">
    <source>
        <dbReference type="EMBL" id="CAD8191337.1"/>
    </source>
</evidence>
<sequence length="1092" mass="127596">MRKNKEANDDDMLFEISKEQHKKKSNKRNQSTSRAKNDDDDHHNDNTPEASKGQTSTQHQIEDEKQNKNRQSNQRQKSKGANQDKQPKKSEQQEQESHYKEKQHTKRDEEYFKLAQQALPIFMQPENIRDSKGRKPIEPNYNPSTIDIPNYQYEKLSPIFKQYWNVKKNNFDFIAFFRCGSWVAVLYNDAIIIAQMFNRYLGFWGKDTPCLTVYDNQLPIYQRALLEKGYKIMIIDQSEFSEKTNKDDGEIIKREITSMITRGTLQDLGDTDSYEQRNLLVLVFSNAPVNSKGHSYIYGVSIVDCTTNQFSFDQFYDDAQSNHLRSVIYNTKPLEVILCRIPYEIEQIIKNICHPTVVISQIPFSDCQFIFGQLKIEYLELHNQQTNNQSKQLDGQPFQVQQYQSEQIMNIDQISKQEIRENQGAENCQLSSDYPTLLIELETQFNHEKKLLNKEDNESNFYSYYYALQSFYILLSYLRQLLISNSVYRRGKFNFLDSNMISITHLYLDSQTLESLEIFNVNLKTKATTSDSLFSYLDRCATYSGKRLLTKWVQSPLQNYNSIIERQQCVQELCNFLPQCYEFQKKICSLPDLERAITRCFNTIHSHKLKAVPYGRGESIGKSKLKEIKNVLSNVRQAAEVFKIFDHDMKNFKCQKLKDIFNYQQNTQILKQSLDDLEKYLIMEDNEPKPIQGVSQEYDETLTKITEITDSLQDELEKWKNKLKCPDIIYYHTKLRYQIQIPENQLQKVQKPKEFIITSKTPEYERFQSPFIEEQLHQLRLLEDELSQKLLPFINQYFTKFYSYRKEFLQLISNISEADCLISLAIVSNQQKNVSCFPKIQKDSDQREFKLIEAYHPCLLKDKSVEWVPNTIKFSDSIDTILLTGPNMSGKSTLLRLIGVSIILAQIGCAVPAKSFSLTPFDRIFCRLGAADRILEGKSTFFIELEETKTILDHSTSKSFVIIDELGRGTSTYDGIALASAVLRYLSDKIKPLTIFATHYHILLDEFELFKNINQCVMLYYQDKDQITFKYKLVEGVAERSFATNVAQRAGIPQEVIQTAKLMETKITKEESNLKKNRVILQKFNQILTELI</sequence>
<accession>A0A8S1WRF8</accession>
<comment type="function">
    <text evidence="4">Component of the post-replicative DNA mismatch repair system (MMR).</text>
</comment>
<dbReference type="EMBL" id="CAJJDP010000098">
    <property type="protein sequence ID" value="CAD8191337.1"/>
    <property type="molecule type" value="Genomic_DNA"/>
</dbReference>
<keyword evidence="4" id="KW-0238">DNA-binding</keyword>
<evidence type="ECO:0000256" key="1">
    <source>
        <dbReference type="ARBA" id="ARBA00006271"/>
    </source>
</evidence>
<organism evidence="7 8">
    <name type="scientific">Paramecium octaurelia</name>
    <dbReference type="NCBI Taxonomy" id="43137"/>
    <lineage>
        <taxon>Eukaryota</taxon>
        <taxon>Sar</taxon>
        <taxon>Alveolata</taxon>
        <taxon>Ciliophora</taxon>
        <taxon>Intramacronucleata</taxon>
        <taxon>Oligohymenophorea</taxon>
        <taxon>Peniculida</taxon>
        <taxon>Parameciidae</taxon>
        <taxon>Paramecium</taxon>
    </lineage>
</organism>
<dbReference type="PANTHER" id="PTHR11361">
    <property type="entry name" value="DNA MISMATCH REPAIR PROTEIN MUTS FAMILY MEMBER"/>
    <property type="match status" value="1"/>
</dbReference>
<dbReference type="Pfam" id="PF00488">
    <property type="entry name" value="MutS_V"/>
    <property type="match status" value="1"/>
</dbReference>
<reference evidence="7" key="1">
    <citation type="submission" date="2021-01" db="EMBL/GenBank/DDBJ databases">
        <authorList>
            <consortium name="Genoscope - CEA"/>
            <person name="William W."/>
        </authorList>
    </citation>
    <scope>NUCLEOTIDE SEQUENCE</scope>
</reference>
<dbReference type="SMART" id="SM00534">
    <property type="entry name" value="MUTSac"/>
    <property type="match status" value="1"/>
</dbReference>
<proteinExistence type="inferred from homology"/>
<dbReference type="FunFam" id="3.40.1170.10:FF:000019">
    <property type="entry name" value="DNA mismatch repair protein"/>
    <property type="match status" value="1"/>
</dbReference>
<evidence type="ECO:0000313" key="8">
    <source>
        <dbReference type="Proteomes" id="UP000683925"/>
    </source>
</evidence>
<dbReference type="PANTHER" id="PTHR11361:SF148">
    <property type="entry name" value="DNA MISMATCH REPAIR PROTEIN MSH6"/>
    <property type="match status" value="1"/>
</dbReference>
<name>A0A8S1WRF8_PAROT</name>
<dbReference type="InterPro" id="IPR007695">
    <property type="entry name" value="DNA_mismatch_repair_MutS-lik_N"/>
</dbReference>
<protein>
    <recommendedName>
        <fullName evidence="4">DNA mismatch repair protein</fullName>
    </recommendedName>
</protein>
<dbReference type="FunFam" id="3.40.50.300:FF:003734">
    <property type="entry name" value="DNA mismatch repair protein"/>
    <property type="match status" value="1"/>
</dbReference>